<feature type="region of interest" description="Disordered" evidence="1">
    <location>
        <begin position="226"/>
        <end position="255"/>
    </location>
</feature>
<dbReference type="EMBL" id="KZ613944">
    <property type="protein sequence ID" value="PMD41823.1"/>
    <property type="molecule type" value="Genomic_DNA"/>
</dbReference>
<keyword evidence="3" id="KW-0732">Signal</keyword>
<feature type="chain" id="PRO_5014448492" description="Mid2 domain-containing protein" evidence="3">
    <location>
        <begin position="18"/>
        <end position="288"/>
    </location>
</feature>
<dbReference type="CDD" id="cd12087">
    <property type="entry name" value="TM_EGFR-like"/>
    <property type="match status" value="1"/>
</dbReference>
<evidence type="ECO:0000256" key="2">
    <source>
        <dbReference type="SAM" id="Phobius"/>
    </source>
</evidence>
<reference evidence="4 5" key="1">
    <citation type="submission" date="2016-04" db="EMBL/GenBank/DDBJ databases">
        <title>A degradative enzymes factory behind the ericoid mycorrhizal symbiosis.</title>
        <authorList>
            <consortium name="DOE Joint Genome Institute"/>
            <person name="Martino E."/>
            <person name="Morin E."/>
            <person name="Grelet G."/>
            <person name="Kuo A."/>
            <person name="Kohler A."/>
            <person name="Daghino S."/>
            <person name="Barry K."/>
            <person name="Choi C."/>
            <person name="Cichocki N."/>
            <person name="Clum A."/>
            <person name="Copeland A."/>
            <person name="Hainaut M."/>
            <person name="Haridas S."/>
            <person name="Labutti K."/>
            <person name="Lindquist E."/>
            <person name="Lipzen A."/>
            <person name="Khouja H.-R."/>
            <person name="Murat C."/>
            <person name="Ohm R."/>
            <person name="Olson A."/>
            <person name="Spatafora J."/>
            <person name="Veneault-Fourrey C."/>
            <person name="Henrissat B."/>
            <person name="Grigoriev I."/>
            <person name="Martin F."/>
            <person name="Perotto S."/>
        </authorList>
    </citation>
    <scope>NUCLEOTIDE SEQUENCE [LARGE SCALE GENOMIC DNA]</scope>
    <source>
        <strain evidence="4 5">F</strain>
    </source>
</reference>
<keyword evidence="2" id="KW-0472">Membrane</keyword>
<evidence type="ECO:0008006" key="6">
    <source>
        <dbReference type="Google" id="ProtNLM"/>
    </source>
</evidence>
<gene>
    <name evidence="4" type="ORF">L207DRAFT_633136</name>
</gene>
<sequence length="288" mass="30823">MRNRVFIAVTLIPPVLTQESISVTTSLVTITPAPSFTQTAVPQAYIGVSTEPALGAYTTWYCPAGQIWSQVGNYARCCDNDPYVECGMATACLSTSLMVGPGDQQTWTCSGTATQTLCVTGFVYASVGASQVITNIQCWTNWNGEVAMTSSPIATISTLTSKPIALTLSTHQTSTPTPSASVLSPSRRMTIGAIIGIAVGVLVILVAMAFATALFIYKRRQHKDRSRNIVTNDPNIPTGFKAELPAQEGGPELPDGQEIQIQADEEQRHINVARQDEDSVSFRTAKST</sequence>
<accession>A0A2J6RTP9</accession>
<evidence type="ECO:0000313" key="5">
    <source>
        <dbReference type="Proteomes" id="UP000235786"/>
    </source>
</evidence>
<keyword evidence="2" id="KW-0812">Transmembrane</keyword>
<dbReference type="Proteomes" id="UP000235786">
    <property type="component" value="Unassembled WGS sequence"/>
</dbReference>
<evidence type="ECO:0000256" key="1">
    <source>
        <dbReference type="SAM" id="MobiDB-lite"/>
    </source>
</evidence>
<feature type="transmembrane region" description="Helical" evidence="2">
    <location>
        <begin position="191"/>
        <end position="217"/>
    </location>
</feature>
<evidence type="ECO:0000256" key="3">
    <source>
        <dbReference type="SAM" id="SignalP"/>
    </source>
</evidence>
<protein>
    <recommendedName>
        <fullName evidence="6">Mid2 domain-containing protein</fullName>
    </recommendedName>
</protein>
<keyword evidence="5" id="KW-1185">Reference proteome</keyword>
<feature type="signal peptide" evidence="3">
    <location>
        <begin position="1"/>
        <end position="17"/>
    </location>
</feature>
<proteinExistence type="predicted"/>
<organism evidence="4 5">
    <name type="scientific">Hyaloscypha variabilis (strain UAMH 11265 / GT02V1 / F)</name>
    <name type="common">Meliniomyces variabilis</name>
    <dbReference type="NCBI Taxonomy" id="1149755"/>
    <lineage>
        <taxon>Eukaryota</taxon>
        <taxon>Fungi</taxon>
        <taxon>Dikarya</taxon>
        <taxon>Ascomycota</taxon>
        <taxon>Pezizomycotina</taxon>
        <taxon>Leotiomycetes</taxon>
        <taxon>Helotiales</taxon>
        <taxon>Hyaloscyphaceae</taxon>
        <taxon>Hyaloscypha</taxon>
        <taxon>Hyaloscypha variabilis</taxon>
    </lineage>
</organism>
<dbReference type="OrthoDB" id="3800696at2759"/>
<evidence type="ECO:0000313" key="4">
    <source>
        <dbReference type="EMBL" id="PMD41823.1"/>
    </source>
</evidence>
<name>A0A2J6RTP9_HYAVF</name>
<keyword evidence="2" id="KW-1133">Transmembrane helix</keyword>
<dbReference type="AlphaFoldDB" id="A0A2J6RTP9"/>